<dbReference type="OrthoDB" id="978006at2"/>
<keyword evidence="3" id="KW-1185">Reference proteome</keyword>
<dbReference type="RefSeq" id="WP_070905202.1">
    <property type="nucleotide sequence ID" value="NZ_CP016378.1"/>
</dbReference>
<dbReference type="eggNOG" id="ENOG502ZZQ8">
    <property type="taxonomic scope" value="Bacteria"/>
</dbReference>
<evidence type="ECO:0000256" key="1">
    <source>
        <dbReference type="SAM" id="SignalP"/>
    </source>
</evidence>
<dbReference type="AlphaFoldDB" id="A0A1T3IP20"/>
<proteinExistence type="predicted"/>
<sequence>MKKAFFLFALTASVISFGQTLSNMTTSPEFYATAIRNGVINSSSENTTIGSPYLTKDFIETKISNVGTPVWTRYNIYKDEIEFKDNDKILLVPKSNSYAQLKYSNGTYLVLVNNSYYISIFQKNNDTAILKKEKVKYNAAKEAQSSYQEAKPASYTEAKAQFFVLSNNSLTEVTKENLVKIFPDKDIKGFLNNNKINLKNESDLLKLGEFIFK</sequence>
<organism evidence="2 3">
    <name type="scientific">Elizabethkingia meningoseptica</name>
    <name type="common">Chryseobacterium meningosepticum</name>
    <dbReference type="NCBI Taxonomy" id="238"/>
    <lineage>
        <taxon>Bacteria</taxon>
        <taxon>Pseudomonadati</taxon>
        <taxon>Bacteroidota</taxon>
        <taxon>Flavobacteriia</taxon>
        <taxon>Flavobacteriales</taxon>
        <taxon>Weeksellaceae</taxon>
        <taxon>Elizabethkingia</taxon>
    </lineage>
</organism>
<comment type="caution">
    <text evidence="2">The sequence shown here is derived from an EMBL/GenBank/DDBJ whole genome shotgun (WGS) entry which is preliminary data.</text>
</comment>
<feature type="signal peptide" evidence="1">
    <location>
        <begin position="1"/>
        <end position="18"/>
    </location>
</feature>
<feature type="chain" id="PRO_5030034746" evidence="1">
    <location>
        <begin position="19"/>
        <end position="213"/>
    </location>
</feature>
<gene>
    <name evidence="2" type="ORF">BMF97_15950</name>
</gene>
<keyword evidence="1" id="KW-0732">Signal</keyword>
<evidence type="ECO:0000313" key="3">
    <source>
        <dbReference type="Proteomes" id="UP000188947"/>
    </source>
</evidence>
<reference evidence="2 3" key="1">
    <citation type="submission" date="2016-11" db="EMBL/GenBank/DDBJ databases">
        <title>Genome sequence and comparative genomic analysis of clinical strain Elizabethkingia meningoseptica 61421 PRCM.</title>
        <authorList>
            <person name="Wang M."/>
            <person name="Hu S."/>
            <person name="Cao L."/>
            <person name="Jiang T."/>
            <person name="Zhou Y."/>
            <person name="Ming D."/>
        </authorList>
    </citation>
    <scope>NUCLEOTIDE SEQUENCE [LARGE SCALE GENOMIC DNA]</scope>
    <source>
        <strain evidence="2 3">61421 PRCM</strain>
    </source>
</reference>
<evidence type="ECO:0000313" key="2">
    <source>
        <dbReference type="EMBL" id="OOH92979.1"/>
    </source>
</evidence>
<name>A0A1T3IP20_ELIME</name>
<accession>A0A1T3IP20</accession>
<dbReference type="Proteomes" id="UP000188947">
    <property type="component" value="Unassembled WGS sequence"/>
</dbReference>
<protein>
    <submittedName>
        <fullName evidence="2">Uncharacterized protein</fullName>
    </submittedName>
</protein>
<dbReference type="EMBL" id="MPOG01000019">
    <property type="protein sequence ID" value="OOH92979.1"/>
    <property type="molecule type" value="Genomic_DNA"/>
</dbReference>